<protein>
    <recommendedName>
        <fullName evidence="4">DUF3718 domain-containing protein</fullName>
    </recommendedName>
</protein>
<dbReference type="EMBL" id="BAAAFD010000009">
    <property type="protein sequence ID" value="GAA0858693.1"/>
    <property type="molecule type" value="Genomic_DNA"/>
</dbReference>
<evidence type="ECO:0000256" key="1">
    <source>
        <dbReference type="SAM" id="SignalP"/>
    </source>
</evidence>
<evidence type="ECO:0008006" key="4">
    <source>
        <dbReference type="Google" id="ProtNLM"/>
    </source>
</evidence>
<evidence type="ECO:0000313" key="2">
    <source>
        <dbReference type="EMBL" id="GAA0858693.1"/>
    </source>
</evidence>
<proteinExistence type="predicted"/>
<sequence length="104" mass="11422">MKKLVLATVLSMSFTGFAANAHDEKIKYAGDLEYASFCKAVVNNDQALFKSSLNRFVGELGSNRKQVLNRVLENDSVKCAGKGLVKFSSERNATEIVTFLNNQA</sequence>
<keyword evidence="3" id="KW-1185">Reference proteome</keyword>
<name>A0ABN1LPI1_9ALTE</name>
<dbReference type="RefSeq" id="WP_343861270.1">
    <property type="nucleotide sequence ID" value="NZ_BAAAFD010000009.1"/>
</dbReference>
<organism evidence="2 3">
    <name type="scientific">Aliiglaciecola litoralis</name>
    <dbReference type="NCBI Taxonomy" id="582857"/>
    <lineage>
        <taxon>Bacteria</taxon>
        <taxon>Pseudomonadati</taxon>
        <taxon>Pseudomonadota</taxon>
        <taxon>Gammaproteobacteria</taxon>
        <taxon>Alteromonadales</taxon>
        <taxon>Alteromonadaceae</taxon>
        <taxon>Aliiglaciecola</taxon>
    </lineage>
</organism>
<keyword evidence="1" id="KW-0732">Signal</keyword>
<accession>A0ABN1LPI1</accession>
<evidence type="ECO:0000313" key="3">
    <source>
        <dbReference type="Proteomes" id="UP001500359"/>
    </source>
</evidence>
<feature type="signal peptide" evidence="1">
    <location>
        <begin position="1"/>
        <end position="18"/>
    </location>
</feature>
<feature type="chain" id="PRO_5046220907" description="DUF3718 domain-containing protein" evidence="1">
    <location>
        <begin position="19"/>
        <end position="104"/>
    </location>
</feature>
<reference evidence="2 3" key="1">
    <citation type="journal article" date="2019" name="Int. J. Syst. Evol. Microbiol.">
        <title>The Global Catalogue of Microorganisms (GCM) 10K type strain sequencing project: providing services to taxonomists for standard genome sequencing and annotation.</title>
        <authorList>
            <consortium name="The Broad Institute Genomics Platform"/>
            <consortium name="The Broad Institute Genome Sequencing Center for Infectious Disease"/>
            <person name="Wu L."/>
            <person name="Ma J."/>
        </authorList>
    </citation>
    <scope>NUCLEOTIDE SEQUENCE [LARGE SCALE GENOMIC DNA]</scope>
    <source>
        <strain evidence="2 3">JCM 15896</strain>
    </source>
</reference>
<comment type="caution">
    <text evidence="2">The sequence shown here is derived from an EMBL/GenBank/DDBJ whole genome shotgun (WGS) entry which is preliminary data.</text>
</comment>
<gene>
    <name evidence="2" type="ORF">GCM10009114_29290</name>
</gene>
<dbReference type="Proteomes" id="UP001500359">
    <property type="component" value="Unassembled WGS sequence"/>
</dbReference>